<name>A0A4Y6UJI0_9PROT</name>
<organism evidence="1 2">
    <name type="scientific">Swingsia samuiensis</name>
    <dbReference type="NCBI Taxonomy" id="1293412"/>
    <lineage>
        <taxon>Bacteria</taxon>
        <taxon>Pseudomonadati</taxon>
        <taxon>Pseudomonadota</taxon>
        <taxon>Alphaproteobacteria</taxon>
        <taxon>Acetobacterales</taxon>
        <taxon>Acetobacteraceae</taxon>
        <taxon>Swingsia</taxon>
    </lineage>
</organism>
<dbReference type="Gene3D" id="3.30.1330.40">
    <property type="entry name" value="RutC-like"/>
    <property type="match status" value="1"/>
</dbReference>
<dbReference type="OrthoDB" id="9803101at2"/>
<dbReference type="SUPFAM" id="SSF55298">
    <property type="entry name" value="YjgF-like"/>
    <property type="match status" value="1"/>
</dbReference>
<dbReference type="InterPro" id="IPR035959">
    <property type="entry name" value="RutC-like_sf"/>
</dbReference>
<dbReference type="EMBL" id="CP038141">
    <property type="protein sequence ID" value="QDH16970.1"/>
    <property type="molecule type" value="Genomic_DNA"/>
</dbReference>
<dbReference type="KEGG" id="ssam:E3D00_04860"/>
<sequence length="116" mass="13081">MSHIIRTEPNAILSKAVEYHGFIFTQGVTAEDLSQPIDQQVKSVLKQLDVILEEHGTDNTRILQAQIWLKNIKDREALNTLWSAWIPQGQSPARACVQAEMADPNMLVEIMLVTTK</sequence>
<dbReference type="AlphaFoldDB" id="A0A4Y6UJI0"/>
<dbReference type="CDD" id="cd06150">
    <property type="entry name" value="YjgF_YER057c_UK114_like_2"/>
    <property type="match status" value="1"/>
</dbReference>
<evidence type="ECO:0000313" key="2">
    <source>
        <dbReference type="Proteomes" id="UP000316313"/>
    </source>
</evidence>
<dbReference type="InterPro" id="IPR006175">
    <property type="entry name" value="YjgF/YER057c/UK114"/>
</dbReference>
<gene>
    <name evidence="1" type="ORF">E3D00_04860</name>
</gene>
<reference evidence="1 2" key="1">
    <citation type="submission" date="2019-03" db="EMBL/GenBank/DDBJ databases">
        <title>The complete genome sequence of Swingsia samuiensis NBRC107927(T).</title>
        <authorList>
            <person name="Chua K.-O."/>
            <person name="Chan K.-G."/>
            <person name="See-Too W.-S."/>
        </authorList>
    </citation>
    <scope>NUCLEOTIDE SEQUENCE [LARGE SCALE GENOMIC DNA]</scope>
    <source>
        <strain evidence="1 2">AH83</strain>
    </source>
</reference>
<dbReference type="InterPro" id="IPR035709">
    <property type="entry name" value="YoaB-like"/>
</dbReference>
<protein>
    <submittedName>
        <fullName evidence="1">RidA family protein</fullName>
    </submittedName>
</protein>
<dbReference type="Pfam" id="PF01042">
    <property type="entry name" value="Ribonuc_L-PSP"/>
    <property type="match status" value="1"/>
</dbReference>
<dbReference type="Proteomes" id="UP000316313">
    <property type="component" value="Chromosome"/>
</dbReference>
<dbReference type="PANTHER" id="PTHR47328">
    <property type="match status" value="1"/>
</dbReference>
<dbReference type="RefSeq" id="WP_141460452.1">
    <property type="nucleotide sequence ID" value="NZ_CP038141.1"/>
</dbReference>
<proteinExistence type="predicted"/>
<evidence type="ECO:0000313" key="1">
    <source>
        <dbReference type="EMBL" id="QDH16970.1"/>
    </source>
</evidence>
<keyword evidence="2" id="KW-1185">Reference proteome</keyword>
<dbReference type="PANTHER" id="PTHR47328:SF1">
    <property type="entry name" value="RUTC FAMILY PROTEIN YOAB"/>
    <property type="match status" value="1"/>
</dbReference>
<accession>A0A4Y6UJI0</accession>